<protein>
    <submittedName>
        <fullName evidence="1">Uncharacterized protein</fullName>
    </submittedName>
</protein>
<sequence>MTVRGSRRFGEGVTTLQQAYSVTPMTP</sequence>
<dbReference type="EMBL" id="SLWS01000002">
    <property type="protein sequence ID" value="TCO61864.1"/>
    <property type="molecule type" value="Genomic_DNA"/>
</dbReference>
<proteinExistence type="predicted"/>
<evidence type="ECO:0000313" key="2">
    <source>
        <dbReference type="Proteomes" id="UP000295680"/>
    </source>
</evidence>
<organism evidence="1 2">
    <name type="scientific">Actinocrispum wychmicini</name>
    <dbReference type="NCBI Taxonomy" id="1213861"/>
    <lineage>
        <taxon>Bacteria</taxon>
        <taxon>Bacillati</taxon>
        <taxon>Actinomycetota</taxon>
        <taxon>Actinomycetes</taxon>
        <taxon>Pseudonocardiales</taxon>
        <taxon>Pseudonocardiaceae</taxon>
        <taxon>Actinocrispum</taxon>
    </lineage>
</organism>
<feature type="non-terminal residue" evidence="1">
    <location>
        <position position="27"/>
    </location>
</feature>
<accession>A0A4R2JQX0</accession>
<gene>
    <name evidence="1" type="ORF">EV192_1021</name>
</gene>
<comment type="caution">
    <text evidence="1">The sequence shown here is derived from an EMBL/GenBank/DDBJ whole genome shotgun (WGS) entry which is preliminary data.</text>
</comment>
<evidence type="ECO:0000313" key="1">
    <source>
        <dbReference type="EMBL" id="TCO61864.1"/>
    </source>
</evidence>
<dbReference type="Proteomes" id="UP000295680">
    <property type="component" value="Unassembled WGS sequence"/>
</dbReference>
<name>A0A4R2JQX0_9PSEU</name>
<reference evidence="1 2" key="1">
    <citation type="submission" date="2019-03" db="EMBL/GenBank/DDBJ databases">
        <title>Genomic Encyclopedia of Type Strains, Phase IV (KMG-IV): sequencing the most valuable type-strain genomes for metagenomic binning, comparative biology and taxonomic classification.</title>
        <authorList>
            <person name="Goeker M."/>
        </authorList>
    </citation>
    <scope>NUCLEOTIDE SEQUENCE [LARGE SCALE GENOMIC DNA]</scope>
    <source>
        <strain evidence="1 2">DSM 45934</strain>
    </source>
</reference>
<dbReference type="AlphaFoldDB" id="A0A4R2JQX0"/>
<keyword evidence="2" id="KW-1185">Reference proteome</keyword>